<name>A0AAV9PIX4_9PEZI</name>
<dbReference type="Gene3D" id="1.20.120.520">
    <property type="entry name" value="nmb1532 protein domain like"/>
    <property type="match status" value="1"/>
</dbReference>
<dbReference type="Proteomes" id="UP001337655">
    <property type="component" value="Unassembled WGS sequence"/>
</dbReference>
<dbReference type="GeneID" id="89923284"/>
<keyword evidence="3" id="KW-1185">Reference proteome</keyword>
<sequence>MASPTPLPWADQPYALLATPPQNAHSATICAYEMTMAHNLFIRSTNSILLQAPHISDSTTPATYNPDDVKDILYYTSAFLKTVDHHHHVEETVTFPLLAAVPGVPSGFLDPPVEQHRGFHDGVVELQMYCTKHLADADGWRWAEMKRIIDAFAPALMSHLTDEVEMLLKLEPLCESAAVWQCWQATEKAALNDARFSNLYDVFPCGLGSSDRSFEGGNKFPPAPAVLIYAVQYWGAKRCERPGAWRFCPSDFWGRPRELVFLREVREREEAKVAEQGATS</sequence>
<evidence type="ECO:0000313" key="2">
    <source>
        <dbReference type="EMBL" id="KAK5173256.1"/>
    </source>
</evidence>
<dbReference type="EMBL" id="JAVRRT010000003">
    <property type="protein sequence ID" value="KAK5173256.1"/>
    <property type="molecule type" value="Genomic_DNA"/>
</dbReference>
<dbReference type="RefSeq" id="XP_064661951.1">
    <property type="nucleotide sequence ID" value="XM_064799196.1"/>
</dbReference>
<proteinExistence type="predicted"/>
<gene>
    <name evidence="2" type="ORF">LTR77_001937</name>
</gene>
<reference evidence="2 3" key="1">
    <citation type="submission" date="2023-08" db="EMBL/GenBank/DDBJ databases">
        <title>Black Yeasts Isolated from many extreme environments.</title>
        <authorList>
            <person name="Coleine C."/>
            <person name="Stajich J.E."/>
            <person name="Selbmann L."/>
        </authorList>
    </citation>
    <scope>NUCLEOTIDE SEQUENCE [LARGE SCALE GENOMIC DNA]</scope>
    <source>
        <strain evidence="2 3">CCFEE 5935</strain>
    </source>
</reference>
<dbReference type="AlphaFoldDB" id="A0AAV9PIX4"/>
<comment type="caution">
    <text evidence="2">The sequence shown here is derived from an EMBL/GenBank/DDBJ whole genome shotgun (WGS) entry which is preliminary data.</text>
</comment>
<dbReference type="InterPro" id="IPR053206">
    <property type="entry name" value="Dimeric_xanthone_biosynth"/>
</dbReference>
<feature type="domain" description="Hemerythrin-like" evidence="1">
    <location>
        <begin position="65"/>
        <end position="168"/>
    </location>
</feature>
<evidence type="ECO:0000259" key="1">
    <source>
        <dbReference type="Pfam" id="PF01814"/>
    </source>
</evidence>
<dbReference type="Pfam" id="PF01814">
    <property type="entry name" value="Hemerythrin"/>
    <property type="match status" value="1"/>
</dbReference>
<evidence type="ECO:0000313" key="3">
    <source>
        <dbReference type="Proteomes" id="UP001337655"/>
    </source>
</evidence>
<protein>
    <recommendedName>
        <fullName evidence="1">Hemerythrin-like domain-containing protein</fullName>
    </recommendedName>
</protein>
<dbReference type="PANTHER" id="PTHR38048">
    <property type="entry name" value="EXPRESSED PROTEIN"/>
    <property type="match status" value="1"/>
</dbReference>
<dbReference type="InterPro" id="IPR012312">
    <property type="entry name" value="Hemerythrin-like"/>
</dbReference>
<organism evidence="2 3">
    <name type="scientific">Saxophila tyrrhenica</name>
    <dbReference type="NCBI Taxonomy" id="1690608"/>
    <lineage>
        <taxon>Eukaryota</taxon>
        <taxon>Fungi</taxon>
        <taxon>Dikarya</taxon>
        <taxon>Ascomycota</taxon>
        <taxon>Pezizomycotina</taxon>
        <taxon>Dothideomycetes</taxon>
        <taxon>Dothideomycetidae</taxon>
        <taxon>Mycosphaerellales</taxon>
        <taxon>Extremaceae</taxon>
        <taxon>Saxophila</taxon>
    </lineage>
</organism>
<accession>A0AAV9PIX4</accession>
<dbReference type="PANTHER" id="PTHR38048:SF2">
    <property type="entry name" value="HEMERYTHRIN-LIKE DOMAIN-CONTAINING PROTEIN"/>
    <property type="match status" value="1"/>
</dbReference>